<organism evidence="2 3">
    <name type="scientific">Volvox africanus</name>
    <dbReference type="NCBI Taxonomy" id="51714"/>
    <lineage>
        <taxon>Eukaryota</taxon>
        <taxon>Viridiplantae</taxon>
        <taxon>Chlorophyta</taxon>
        <taxon>core chlorophytes</taxon>
        <taxon>Chlorophyceae</taxon>
        <taxon>CS clade</taxon>
        <taxon>Chlamydomonadales</taxon>
        <taxon>Volvocaceae</taxon>
        <taxon>Volvox</taxon>
    </lineage>
</organism>
<sequence>MAFPVTPLSLFAEVSPQDVRFPEEHLETYVEPEGWAGLPGDLLYRISSLVDRQYELPSILATCRSWHSSQKAALTSLRLQYFGDRALGIGFSSVRTIDASRLRRTSFGFPYLVPIWHYQKLALGFPSLTSLNISGQDLGSNGLHTLEPLAYRLEHLDCSGCELACVDVSALASLVNLTSLVLNGVRASPKTHMPGNPASLLAFFFTTKALRELRHLRHLELSREEQVATVSAAGLSAAANGQLQLHAQGHGDAGAAAAAPPPPVAPPGAPLRVELVGIPMLKMVSELTVLQHLSCLLLNSQELDASDFEALASLTSLTRLAFSWEATNPSLRLSVASWNALIDGPTGRNLRVLDVDLAGSDVLMQLSLAPLRQLRVLRLRRCHSIELLLSLQGWQTPTFLAAAATAGGSAAVAAGACRTATPGVGVGVSGAGVRQQRSAEWSGGGRDAGSGVGGGSLIRLELLEAGDNITAALVAQVCSRLPSLRVLDVSRCFRSRPRFQLGGDLLVRDLAVLCPLLARIVLDNVPLHGVGFPDGRDLALLPFVSPETEPPGRAASFGHPRVTGLSGCAAPTYAAAAPSNPKASSSDLVQLPFPRLTSLVVQGGPSFMKSRFRSFANLTALQQLRIEGMTEKDFLATCKMGCYEALSHLVALTALQILAPLKQHSLGPQAAGQAAGAGSPPRPEPHLNFITQLGTLRVLALEALTTRGRVFSYLAQLPHLRALSLAGSIDLSPDGLESLRSSCMPGLRSLRMLGCIWEGQRQDVDAWSLLACLPDTTPSLEELELGACKGITAKRLAGLLANIPPQSPQSQQQLHTGGSSGPRLSPTFFALIGQSPPPRPRFTPTGLKRLRYIRLYDSLVTPETALQEESALLCSNVHFLDLVDTSPGGLSFALVRHPDCFEVVPVLTGPDSRAAGRHDWRKHGVGYSKEALEEENGGDDDGYEALLH</sequence>
<dbReference type="GO" id="GO:0031146">
    <property type="term" value="P:SCF-dependent proteasomal ubiquitin-dependent protein catabolic process"/>
    <property type="evidence" value="ECO:0007669"/>
    <property type="project" value="TreeGrafter"/>
</dbReference>
<dbReference type="PANTHER" id="PTHR13318:SF105">
    <property type="entry name" value="F-BOX_LRR-REPEAT PROTEIN 3"/>
    <property type="match status" value="1"/>
</dbReference>
<dbReference type="InterPro" id="IPR032675">
    <property type="entry name" value="LRR_dom_sf"/>
</dbReference>
<dbReference type="Proteomes" id="UP000747399">
    <property type="component" value="Unassembled WGS sequence"/>
</dbReference>
<name>A0A8J4BBI7_9CHLO</name>
<dbReference type="AlphaFoldDB" id="A0A8J4BBI7"/>
<evidence type="ECO:0000313" key="2">
    <source>
        <dbReference type="EMBL" id="GIL55322.1"/>
    </source>
</evidence>
<proteinExistence type="predicted"/>
<dbReference type="Gene3D" id="3.80.10.10">
    <property type="entry name" value="Ribonuclease Inhibitor"/>
    <property type="match status" value="3"/>
</dbReference>
<evidence type="ECO:0008006" key="4">
    <source>
        <dbReference type="Google" id="ProtNLM"/>
    </source>
</evidence>
<dbReference type="GO" id="GO:0005930">
    <property type="term" value="C:axoneme"/>
    <property type="evidence" value="ECO:0007669"/>
    <property type="project" value="UniProtKB-SubCell"/>
</dbReference>
<dbReference type="GO" id="GO:0019005">
    <property type="term" value="C:SCF ubiquitin ligase complex"/>
    <property type="evidence" value="ECO:0007669"/>
    <property type="project" value="TreeGrafter"/>
</dbReference>
<evidence type="ECO:0000256" key="1">
    <source>
        <dbReference type="ARBA" id="ARBA00004430"/>
    </source>
</evidence>
<dbReference type="SUPFAM" id="SSF52047">
    <property type="entry name" value="RNI-like"/>
    <property type="match status" value="2"/>
</dbReference>
<accession>A0A8J4BBI7</accession>
<gene>
    <name evidence="2" type="ORF">Vafri_10874</name>
</gene>
<reference evidence="2" key="1">
    <citation type="journal article" date="2021" name="Proc. Natl. Acad. Sci. U.S.A.">
        <title>Three genomes in the algal genus Volvox reveal the fate of a haploid sex-determining region after a transition to homothallism.</title>
        <authorList>
            <person name="Yamamoto K."/>
            <person name="Hamaji T."/>
            <person name="Kawai-Toyooka H."/>
            <person name="Matsuzaki R."/>
            <person name="Takahashi F."/>
            <person name="Nishimura Y."/>
            <person name="Kawachi M."/>
            <person name="Noguchi H."/>
            <person name="Minakuchi Y."/>
            <person name="Umen J.G."/>
            <person name="Toyoda A."/>
            <person name="Nozaki H."/>
        </authorList>
    </citation>
    <scope>NUCLEOTIDE SEQUENCE</scope>
    <source>
        <strain evidence="2">NIES-3780</strain>
    </source>
</reference>
<dbReference type="PANTHER" id="PTHR13318">
    <property type="entry name" value="PARTNER OF PAIRED, ISOFORM B-RELATED"/>
    <property type="match status" value="1"/>
</dbReference>
<dbReference type="EMBL" id="BNCO01000021">
    <property type="protein sequence ID" value="GIL55322.1"/>
    <property type="molecule type" value="Genomic_DNA"/>
</dbReference>
<protein>
    <recommendedName>
        <fullName evidence="4">F-box domain-containing protein</fullName>
    </recommendedName>
</protein>
<comment type="caution">
    <text evidence="2">The sequence shown here is derived from an EMBL/GenBank/DDBJ whole genome shotgun (WGS) entry which is preliminary data.</text>
</comment>
<comment type="subcellular location">
    <subcellularLocation>
        <location evidence="1">Cytoplasm</location>
        <location evidence="1">Cytoskeleton</location>
        <location evidence="1">Cilium axoneme</location>
    </subcellularLocation>
</comment>
<evidence type="ECO:0000313" key="3">
    <source>
        <dbReference type="Proteomes" id="UP000747399"/>
    </source>
</evidence>
<keyword evidence="3" id="KW-1185">Reference proteome</keyword>